<comment type="caution">
    <text evidence="3">The sequence shown here is derived from an EMBL/GenBank/DDBJ whole genome shotgun (WGS) entry which is preliminary data.</text>
</comment>
<evidence type="ECO:0000256" key="1">
    <source>
        <dbReference type="SAM" id="MobiDB-lite"/>
    </source>
</evidence>
<feature type="compositionally biased region" description="Low complexity" evidence="1">
    <location>
        <begin position="44"/>
        <end position="54"/>
    </location>
</feature>
<dbReference type="RefSeq" id="WP_216687224.1">
    <property type="nucleotide sequence ID" value="NZ_CAUPKR010000017.1"/>
</dbReference>
<evidence type="ECO:0000313" key="3">
    <source>
        <dbReference type="EMBL" id="MBU6080862.1"/>
    </source>
</evidence>
<feature type="signal peptide" evidence="2">
    <location>
        <begin position="1"/>
        <end position="20"/>
    </location>
</feature>
<evidence type="ECO:0008006" key="5">
    <source>
        <dbReference type="Google" id="ProtNLM"/>
    </source>
</evidence>
<sequence>MNWKLFVLLLITLVVLVACSEDDQTEDTNVTAEDQETETEQKTNSSNESNSGESITEESVDQAELQPVTEVEITEASEPRDLEEYIEMDRVMKDVDVDSHALHVVTDHPGKRVIIYTKDEEQLYKSVYVKRNALFKLIDLQKSKPVAVEEIQ</sequence>
<dbReference type="PROSITE" id="PS51257">
    <property type="entry name" value="PROKAR_LIPOPROTEIN"/>
    <property type="match status" value="1"/>
</dbReference>
<name>A0ABS6GP17_9BACI</name>
<evidence type="ECO:0000313" key="4">
    <source>
        <dbReference type="Proteomes" id="UP000812672"/>
    </source>
</evidence>
<reference evidence="3 4" key="1">
    <citation type="journal article" date="2011" name="Int. J. Syst. Evol. Microbiol.">
        <title>Allobacillus halotolerans gen. nov., sp. nov. isolated from shrimp paste.</title>
        <authorList>
            <person name="Sheu S.Y."/>
            <person name="Arun A.B."/>
            <person name="Jiang S.R."/>
            <person name="Young C.C."/>
            <person name="Chen W.M."/>
        </authorList>
    </citation>
    <scope>NUCLEOTIDE SEQUENCE [LARGE SCALE GENOMIC DNA]</scope>
    <source>
        <strain evidence="3 4">LMG 24826</strain>
    </source>
</reference>
<feature type="chain" id="PRO_5046976988" description="Lipoprotein" evidence="2">
    <location>
        <begin position="21"/>
        <end position="152"/>
    </location>
</feature>
<protein>
    <recommendedName>
        <fullName evidence="5">Lipoprotein</fullName>
    </recommendedName>
</protein>
<evidence type="ECO:0000256" key="2">
    <source>
        <dbReference type="SAM" id="SignalP"/>
    </source>
</evidence>
<proteinExistence type="predicted"/>
<keyword evidence="4" id="KW-1185">Reference proteome</keyword>
<dbReference type="EMBL" id="JAHLZF010000009">
    <property type="protein sequence ID" value="MBU6080862.1"/>
    <property type="molecule type" value="Genomic_DNA"/>
</dbReference>
<feature type="region of interest" description="Disordered" evidence="1">
    <location>
        <begin position="23"/>
        <end position="82"/>
    </location>
</feature>
<gene>
    <name evidence="3" type="ORF">KQ486_07510</name>
</gene>
<organism evidence="3 4">
    <name type="scientific">Allobacillus halotolerans</name>
    <dbReference type="NCBI Taxonomy" id="570278"/>
    <lineage>
        <taxon>Bacteria</taxon>
        <taxon>Bacillati</taxon>
        <taxon>Bacillota</taxon>
        <taxon>Bacilli</taxon>
        <taxon>Bacillales</taxon>
        <taxon>Bacillaceae</taxon>
        <taxon>Allobacillus</taxon>
    </lineage>
</organism>
<dbReference type="Proteomes" id="UP000812672">
    <property type="component" value="Unassembled WGS sequence"/>
</dbReference>
<keyword evidence="2" id="KW-0732">Signal</keyword>
<accession>A0ABS6GP17</accession>